<evidence type="ECO:0000256" key="1">
    <source>
        <dbReference type="SAM" id="Phobius"/>
    </source>
</evidence>
<gene>
    <name evidence="2" type="ORF">GQ607_009085</name>
</gene>
<comment type="caution">
    <text evidence="2">The sequence shown here is derived from an EMBL/GenBank/DDBJ whole genome shotgun (WGS) entry which is preliminary data.</text>
</comment>
<accession>A0A8H3WBC4</accession>
<sequence>MGIGQCEAEQDIRDPCFRGCFKLLVCMCVMAITTIMGFQRSRRWEWCCRTWGRRDGRFGSKIRSSATPVEPFRKLWEGKGGSIRWRATCSKQLWGLA</sequence>
<keyword evidence="1" id="KW-1133">Transmembrane helix</keyword>
<reference evidence="2 3" key="1">
    <citation type="submission" date="2019-12" db="EMBL/GenBank/DDBJ databases">
        <title>A genome sequence resource for the geographically widespread anthracnose pathogen Colletotrichum asianum.</title>
        <authorList>
            <person name="Meng Y."/>
        </authorList>
    </citation>
    <scope>NUCLEOTIDE SEQUENCE [LARGE SCALE GENOMIC DNA]</scope>
    <source>
        <strain evidence="2 3">ICMP 18580</strain>
    </source>
</reference>
<evidence type="ECO:0000313" key="2">
    <source>
        <dbReference type="EMBL" id="KAF0323639.1"/>
    </source>
</evidence>
<keyword evidence="3" id="KW-1185">Reference proteome</keyword>
<keyword evidence="1" id="KW-0472">Membrane</keyword>
<organism evidence="2 3">
    <name type="scientific">Colletotrichum asianum</name>
    <dbReference type="NCBI Taxonomy" id="702518"/>
    <lineage>
        <taxon>Eukaryota</taxon>
        <taxon>Fungi</taxon>
        <taxon>Dikarya</taxon>
        <taxon>Ascomycota</taxon>
        <taxon>Pezizomycotina</taxon>
        <taxon>Sordariomycetes</taxon>
        <taxon>Hypocreomycetidae</taxon>
        <taxon>Glomerellales</taxon>
        <taxon>Glomerellaceae</taxon>
        <taxon>Colletotrichum</taxon>
        <taxon>Colletotrichum gloeosporioides species complex</taxon>
    </lineage>
</organism>
<evidence type="ECO:0000313" key="3">
    <source>
        <dbReference type="Proteomes" id="UP000434172"/>
    </source>
</evidence>
<keyword evidence="1" id="KW-0812">Transmembrane</keyword>
<dbReference type="Proteomes" id="UP000434172">
    <property type="component" value="Unassembled WGS sequence"/>
</dbReference>
<dbReference type="AlphaFoldDB" id="A0A8H3WBC4"/>
<name>A0A8H3WBC4_9PEZI</name>
<feature type="transmembrane region" description="Helical" evidence="1">
    <location>
        <begin position="20"/>
        <end position="38"/>
    </location>
</feature>
<dbReference type="EMBL" id="WOWK01000050">
    <property type="protein sequence ID" value="KAF0323639.1"/>
    <property type="molecule type" value="Genomic_DNA"/>
</dbReference>
<proteinExistence type="predicted"/>
<protein>
    <submittedName>
        <fullName evidence="2">Uncharacterized protein</fullName>
    </submittedName>
</protein>